<dbReference type="GO" id="GO:0009279">
    <property type="term" value="C:cell outer membrane"/>
    <property type="evidence" value="ECO:0007669"/>
    <property type="project" value="UniProtKB-SubCell"/>
</dbReference>
<keyword evidence="6 7" id="KW-0998">Cell outer membrane</keyword>
<evidence type="ECO:0000256" key="1">
    <source>
        <dbReference type="ARBA" id="ARBA00004571"/>
    </source>
</evidence>
<dbReference type="AlphaFoldDB" id="A0A3N4PKP5"/>
<dbReference type="FunFam" id="2.60.40.1120:FF:000003">
    <property type="entry name" value="Outer membrane protein Omp121"/>
    <property type="match status" value="1"/>
</dbReference>
<keyword evidence="10" id="KW-1185">Reference proteome</keyword>
<dbReference type="SUPFAM" id="SSF56935">
    <property type="entry name" value="Porins"/>
    <property type="match status" value="1"/>
</dbReference>
<dbReference type="Gene3D" id="2.170.130.10">
    <property type="entry name" value="TonB-dependent receptor, plug domain"/>
    <property type="match status" value="1"/>
</dbReference>
<dbReference type="Gene3D" id="3.55.50.30">
    <property type="match status" value="1"/>
</dbReference>
<dbReference type="Gene3D" id="2.60.40.1120">
    <property type="entry name" value="Carboxypeptidase-like, regulatory domain"/>
    <property type="match status" value="1"/>
</dbReference>
<evidence type="ECO:0000256" key="4">
    <source>
        <dbReference type="ARBA" id="ARBA00022692"/>
    </source>
</evidence>
<keyword evidence="3 7" id="KW-1134">Transmembrane beta strand</keyword>
<comment type="similarity">
    <text evidence="7">Belongs to the TonB-dependent receptor family.</text>
</comment>
<dbReference type="Gene3D" id="2.40.170.20">
    <property type="entry name" value="TonB-dependent receptor, beta-barrel domain"/>
    <property type="match status" value="1"/>
</dbReference>
<name>A0A3N4PKP5_9BACT</name>
<dbReference type="SMART" id="SM00965">
    <property type="entry name" value="STN"/>
    <property type="match status" value="1"/>
</dbReference>
<keyword evidence="5 7" id="KW-0472">Membrane</keyword>
<evidence type="ECO:0000256" key="5">
    <source>
        <dbReference type="ARBA" id="ARBA00023136"/>
    </source>
</evidence>
<dbReference type="Pfam" id="PF07715">
    <property type="entry name" value="Plug"/>
    <property type="match status" value="1"/>
</dbReference>
<sequence length="1095" mass="120345">MKKQKHGWKHLLTTVWLLTAFLYVSAKGFSQAKITLQVKDVEIQTAFERIEKQSGYRILYNQALLKGVGRVSVDARDEPVRQVLDRLLAATPLGYELLDNQLVVIKRKNAGARDVRVTGKVTDAAGAPVPGATVQVKGTSTGTLTDGEGNYSINVPDNGVLIFSYIGFIPQEVVVGNQTSVNIRLEAKSQDLEQVVVVGYGTQRKRDLTGAITSVKGEEIARMPNTNPISSLQGKVAGLTVVNSGVPGAAPTVRIRGVNSTNNSNPLYVVDGVFQSNIDYLNPAEIESIEILRDPSSMAIFGLSGGNGVIVVTTKKAAKGETRVTLQSSVGLQKVNNLIDVTDANGFRKLYDEQLKNLGAQPFDYTNYTANTNWQDLVLRTAFMSNNSLNISNSSEKTTTLINLGYNTHEGVLRNGKYQRLVARLNEEIRVNKHFKMGGDVTGTHWILDATAADLNNAKWAAPIVPVQANANTYYSMPSFQRTQVSNPIARLNGADGNTINKGFRVVGSVFAELKFLQRFTWRSTFYTDLGFNNSRGYTPLPYAFINLGEGAIRTDTTINTNIKTGVNQKQEEFRKFQQDHTLAFEETFNRVHKVSAVAGFTTYYEGSTSLNANRTDTTLKIPRHPDFWYVGIVSPDMPGGFGGSGKEFTSIGFLGRVNYAYDDKYLLNVSYRRDGLSKISPANRWGNFGGVGAGWVISSEEFFKSVNVINFLKLRGSWGTIGSAQGIDYNIFRPLLTTAGTGIFGNNIYTSVAPAYIPDPNLKWEVVHGTDIGLDVRALANRLSAEINLYHRKTTDIITQVTLPGAAGSYGYKTNLGTISNKGIEITLGWNDKVGEDFSYSISPNFSYNRNRVESIGDNFNFMLLGNAGANRTITGQSIGHFFGYRQTGIYQSSADMDKMPRMSNSLPGDISFADIDGDGVITPKDRTNLGSPFPDYSFGVNVSLRYRQFDAVLEGQGVAGNYVYTQRRMANFATVNYESNRLRAWSAPGTSNVEPILDNTRSNNYLFSTYFLEPGDYFRIRTVQLGYSFGPRLLNKTGLKGCRFYLSGQNLYTFSRTTGYSPEAPIGEILGAGADNGVYPLPATYTFGLNVTF</sequence>
<dbReference type="InterPro" id="IPR036942">
    <property type="entry name" value="Beta-barrel_TonB_sf"/>
</dbReference>
<organism evidence="9 10">
    <name type="scientific">Chitinophaga lutea</name>
    <dbReference type="NCBI Taxonomy" id="2488634"/>
    <lineage>
        <taxon>Bacteria</taxon>
        <taxon>Pseudomonadati</taxon>
        <taxon>Bacteroidota</taxon>
        <taxon>Chitinophagia</taxon>
        <taxon>Chitinophagales</taxon>
        <taxon>Chitinophagaceae</taxon>
        <taxon>Chitinophaga</taxon>
    </lineage>
</organism>
<evidence type="ECO:0000256" key="2">
    <source>
        <dbReference type="ARBA" id="ARBA00022448"/>
    </source>
</evidence>
<keyword evidence="2 7" id="KW-0813">Transport</keyword>
<accession>A0A3N4PKP5</accession>
<dbReference type="PROSITE" id="PS52016">
    <property type="entry name" value="TONB_DEPENDENT_REC_3"/>
    <property type="match status" value="1"/>
</dbReference>
<dbReference type="InterPro" id="IPR012910">
    <property type="entry name" value="Plug_dom"/>
</dbReference>
<dbReference type="Pfam" id="PF07660">
    <property type="entry name" value="STN"/>
    <property type="match status" value="1"/>
</dbReference>
<dbReference type="Proteomes" id="UP000278351">
    <property type="component" value="Unassembled WGS sequence"/>
</dbReference>
<dbReference type="NCBIfam" id="TIGR04056">
    <property type="entry name" value="OMP_RagA_SusC"/>
    <property type="match status" value="1"/>
</dbReference>
<dbReference type="InterPro" id="IPR011662">
    <property type="entry name" value="Secretin/TonB_short_N"/>
</dbReference>
<dbReference type="InterPro" id="IPR037066">
    <property type="entry name" value="Plug_dom_sf"/>
</dbReference>
<comment type="caution">
    <text evidence="9">The sequence shown here is derived from an EMBL/GenBank/DDBJ whole genome shotgun (WGS) entry which is preliminary data.</text>
</comment>
<comment type="subcellular location">
    <subcellularLocation>
        <location evidence="1 7">Cell outer membrane</location>
        <topology evidence="1 7">Multi-pass membrane protein</topology>
    </subcellularLocation>
</comment>
<dbReference type="EMBL" id="RPDH01000003">
    <property type="protein sequence ID" value="RPE05411.1"/>
    <property type="molecule type" value="Genomic_DNA"/>
</dbReference>
<evidence type="ECO:0000259" key="8">
    <source>
        <dbReference type="SMART" id="SM00965"/>
    </source>
</evidence>
<reference evidence="9 10" key="1">
    <citation type="submission" date="2018-11" db="EMBL/GenBank/DDBJ databases">
        <title>Chitinophaga lutea sp.nov., isolate from arsenic contaminated soil.</title>
        <authorList>
            <person name="Zong Y."/>
        </authorList>
    </citation>
    <scope>NUCLEOTIDE SEQUENCE [LARGE SCALE GENOMIC DNA]</scope>
    <source>
        <strain evidence="9 10">ZY74</strain>
    </source>
</reference>
<evidence type="ECO:0000256" key="6">
    <source>
        <dbReference type="ARBA" id="ARBA00023237"/>
    </source>
</evidence>
<evidence type="ECO:0000256" key="3">
    <source>
        <dbReference type="ARBA" id="ARBA00022452"/>
    </source>
</evidence>
<proteinExistence type="inferred from homology"/>
<evidence type="ECO:0000256" key="7">
    <source>
        <dbReference type="PROSITE-ProRule" id="PRU01360"/>
    </source>
</evidence>
<feature type="domain" description="Secretin/TonB short N-terminal" evidence="8">
    <location>
        <begin position="56"/>
        <end position="107"/>
    </location>
</feature>
<dbReference type="SUPFAM" id="SSF49464">
    <property type="entry name" value="Carboxypeptidase regulatory domain-like"/>
    <property type="match status" value="1"/>
</dbReference>
<evidence type="ECO:0000313" key="10">
    <source>
        <dbReference type="Proteomes" id="UP000278351"/>
    </source>
</evidence>
<dbReference type="InterPro" id="IPR008969">
    <property type="entry name" value="CarboxyPept-like_regulatory"/>
</dbReference>
<protein>
    <submittedName>
        <fullName evidence="9">SusC/RagA family TonB-linked outer membrane protein</fullName>
    </submittedName>
</protein>
<evidence type="ECO:0000313" key="9">
    <source>
        <dbReference type="EMBL" id="RPE05411.1"/>
    </source>
</evidence>
<dbReference type="Pfam" id="PF13715">
    <property type="entry name" value="CarbopepD_reg_2"/>
    <property type="match status" value="1"/>
</dbReference>
<dbReference type="OrthoDB" id="9768177at2"/>
<keyword evidence="4 7" id="KW-0812">Transmembrane</keyword>
<dbReference type="InterPro" id="IPR039426">
    <property type="entry name" value="TonB-dep_rcpt-like"/>
</dbReference>
<dbReference type="InterPro" id="IPR023996">
    <property type="entry name" value="TonB-dep_OMP_SusC/RagA"/>
</dbReference>
<dbReference type="RefSeq" id="WP_123849055.1">
    <property type="nucleotide sequence ID" value="NZ_RPDH01000003.1"/>
</dbReference>
<gene>
    <name evidence="9" type="ORF">EGT74_23790</name>
</gene>